<dbReference type="RefSeq" id="WP_015486595.1">
    <property type="nucleotide sequence ID" value="NC_020888.1"/>
</dbReference>
<feature type="domain" description="DUF2007" evidence="2">
    <location>
        <begin position="1"/>
        <end position="67"/>
    </location>
</feature>
<dbReference type="HOGENOM" id="CLU_997237_0_0_6"/>
<keyword evidence="4" id="KW-1185">Reference proteome</keyword>
<proteinExistence type="predicted"/>
<dbReference type="EMBL" id="HF680312">
    <property type="protein sequence ID" value="CCU71862.1"/>
    <property type="molecule type" value="Genomic_DNA"/>
</dbReference>
<gene>
    <name evidence="3" type="ORF">TOL_1437</name>
</gene>
<keyword evidence="1" id="KW-0812">Transmembrane</keyword>
<feature type="transmembrane region" description="Helical" evidence="1">
    <location>
        <begin position="98"/>
        <end position="120"/>
    </location>
</feature>
<name>M5DRR8_9GAMM</name>
<keyword evidence="1" id="KW-1133">Transmembrane helix</keyword>
<protein>
    <recommendedName>
        <fullName evidence="2">DUF2007 domain-containing protein</fullName>
    </recommendedName>
</protein>
<dbReference type="Pfam" id="PF09413">
    <property type="entry name" value="DUF2007"/>
    <property type="match status" value="1"/>
</dbReference>
<evidence type="ECO:0000313" key="4">
    <source>
        <dbReference type="Proteomes" id="UP000011866"/>
    </source>
</evidence>
<dbReference type="GeneID" id="79178465"/>
<sequence>MKLVYSAQNALDAQLAVDVLNQRGIFSQVDGAYLQGGMGELPALGLIRVMVSDDDFIVASTVISSWEKGQLMDLPEISEKESSTPIERKADRSGMTGILNVITLLGVGCLVGVFATFMSLRSPVTYDGVDINGDGVLDEHWKYAGGRVSESTIDRNLDGKIDIKTSFDYYGIAKRTSADNNFDGVFETMYLYDNGNVSISKSDTNNDGFYDLVEDYSDDVLQRITVINAKTKTPAKVKYYSLGRLVRAEVDTNENGMLDTVYEYDALERVVATDSLPAD</sequence>
<dbReference type="eggNOG" id="ENOG5033DJM">
    <property type="taxonomic scope" value="Bacteria"/>
</dbReference>
<keyword evidence="1" id="KW-0472">Membrane</keyword>
<dbReference type="PATRIC" id="fig|1298593.3.peg.1375"/>
<evidence type="ECO:0000256" key="1">
    <source>
        <dbReference type="SAM" id="Phobius"/>
    </source>
</evidence>
<evidence type="ECO:0000259" key="2">
    <source>
        <dbReference type="Pfam" id="PF09413"/>
    </source>
</evidence>
<accession>M5DRR8</accession>
<dbReference type="Proteomes" id="UP000011866">
    <property type="component" value="Chromosome"/>
</dbReference>
<organism evidence="3 4">
    <name type="scientific">Thalassolituus oleivorans MIL-1</name>
    <dbReference type="NCBI Taxonomy" id="1298593"/>
    <lineage>
        <taxon>Bacteria</taxon>
        <taxon>Pseudomonadati</taxon>
        <taxon>Pseudomonadota</taxon>
        <taxon>Gammaproteobacteria</taxon>
        <taxon>Oceanospirillales</taxon>
        <taxon>Oceanospirillaceae</taxon>
        <taxon>Thalassolituus</taxon>
    </lineage>
</organism>
<dbReference type="InterPro" id="IPR018551">
    <property type="entry name" value="DUF2007"/>
</dbReference>
<dbReference type="AlphaFoldDB" id="M5DRR8"/>
<dbReference type="KEGG" id="tol:TOL_1437"/>
<reference evidence="3 4" key="1">
    <citation type="journal article" date="2013" name="Genome Announc.">
        <title>Genome Sequence of Thalassolituus oleivorans MIL-1 (DSM 14913T).</title>
        <authorList>
            <person name="Golyshin P.N."/>
            <person name="Werner J."/>
            <person name="Chernikova T.N."/>
            <person name="Tran H."/>
            <person name="Ferrer M."/>
            <person name="Yakimov M.M."/>
            <person name="Teeling H."/>
            <person name="Golyshina O.V."/>
        </authorList>
    </citation>
    <scope>NUCLEOTIDE SEQUENCE [LARGE SCALE GENOMIC DNA]</scope>
    <source>
        <strain evidence="3 4">MIL-1</strain>
    </source>
</reference>
<evidence type="ECO:0000313" key="3">
    <source>
        <dbReference type="EMBL" id="CCU71862.1"/>
    </source>
</evidence>